<dbReference type="SMART" id="SM00347">
    <property type="entry name" value="HTH_MARR"/>
    <property type="match status" value="1"/>
</dbReference>
<evidence type="ECO:0000313" key="4">
    <source>
        <dbReference type="Proteomes" id="UP001242811"/>
    </source>
</evidence>
<dbReference type="RefSeq" id="WP_152380397.1">
    <property type="nucleotide sequence ID" value="NZ_CP045298.1"/>
</dbReference>
<comment type="caution">
    <text evidence="3">The sequence shown here is derived from an EMBL/GenBank/DDBJ whole genome shotgun (WGS) entry which is preliminary data.</text>
</comment>
<dbReference type="PANTHER" id="PTHR33164">
    <property type="entry name" value="TRANSCRIPTIONAL REGULATOR, MARR FAMILY"/>
    <property type="match status" value="1"/>
</dbReference>
<keyword evidence="4" id="KW-1185">Reference proteome</keyword>
<dbReference type="SUPFAM" id="SSF46785">
    <property type="entry name" value="Winged helix' DNA-binding domain"/>
    <property type="match status" value="1"/>
</dbReference>
<dbReference type="PRINTS" id="PR00598">
    <property type="entry name" value="HTHMARR"/>
</dbReference>
<dbReference type="InterPro" id="IPR036390">
    <property type="entry name" value="WH_DNA-bd_sf"/>
</dbReference>
<protein>
    <submittedName>
        <fullName evidence="3">DNA-binding MarR family transcriptional regulator</fullName>
    </submittedName>
</protein>
<dbReference type="Proteomes" id="UP001242811">
    <property type="component" value="Unassembled WGS sequence"/>
</dbReference>
<proteinExistence type="predicted"/>
<organism evidence="3 4">
    <name type="scientific">Paenibacillus brasilensis</name>
    <dbReference type="NCBI Taxonomy" id="128574"/>
    <lineage>
        <taxon>Bacteria</taxon>
        <taxon>Bacillati</taxon>
        <taxon>Bacillota</taxon>
        <taxon>Bacilli</taxon>
        <taxon>Bacillales</taxon>
        <taxon>Paenibacillaceae</taxon>
        <taxon>Paenibacillus</taxon>
    </lineage>
</organism>
<evidence type="ECO:0000259" key="2">
    <source>
        <dbReference type="PROSITE" id="PS50995"/>
    </source>
</evidence>
<dbReference type="Pfam" id="PF01047">
    <property type="entry name" value="MarR"/>
    <property type="match status" value="1"/>
</dbReference>
<dbReference type="PANTHER" id="PTHR33164:SF105">
    <property type="entry name" value="TRANSCRIPTIONAL REPRESSOR PROTEIN-RELATED"/>
    <property type="match status" value="1"/>
</dbReference>
<keyword evidence="1 3" id="KW-0238">DNA-binding</keyword>
<sequence length="151" mass="16641">MTASRKDKKLSRKGSPSVCTCINLRRSSMAVTGLYDRYLAPSGLNISQFSLLKHLTVLGPVCVSELALEMRLDRTTLVRNLKALEQSGYVKDTSAEGSRNRCLTLTGSGKEVYNDAAELWEEAQLFLQESLGSDDLQILTALLSKIEKLSL</sequence>
<dbReference type="EMBL" id="JAUSWA010000049">
    <property type="protein sequence ID" value="MDQ0496998.1"/>
    <property type="molecule type" value="Genomic_DNA"/>
</dbReference>
<evidence type="ECO:0000256" key="1">
    <source>
        <dbReference type="ARBA" id="ARBA00023125"/>
    </source>
</evidence>
<dbReference type="PROSITE" id="PS50995">
    <property type="entry name" value="HTH_MARR_2"/>
    <property type="match status" value="1"/>
</dbReference>
<name>A0ABU0L6S7_9BACL</name>
<dbReference type="InterPro" id="IPR000835">
    <property type="entry name" value="HTH_MarR-typ"/>
</dbReference>
<dbReference type="InterPro" id="IPR036388">
    <property type="entry name" value="WH-like_DNA-bd_sf"/>
</dbReference>
<accession>A0ABU0L6S7</accession>
<gene>
    <name evidence="3" type="ORF">QOZ95_005198</name>
</gene>
<feature type="domain" description="HTH marR-type" evidence="2">
    <location>
        <begin position="1"/>
        <end position="148"/>
    </location>
</feature>
<dbReference type="Gene3D" id="1.10.10.10">
    <property type="entry name" value="Winged helix-like DNA-binding domain superfamily/Winged helix DNA-binding domain"/>
    <property type="match status" value="1"/>
</dbReference>
<evidence type="ECO:0000313" key="3">
    <source>
        <dbReference type="EMBL" id="MDQ0496998.1"/>
    </source>
</evidence>
<reference evidence="3 4" key="1">
    <citation type="submission" date="2023-07" db="EMBL/GenBank/DDBJ databases">
        <title>Genomic Encyclopedia of Type Strains, Phase IV (KMG-IV): sequencing the most valuable type-strain genomes for metagenomic binning, comparative biology and taxonomic classification.</title>
        <authorList>
            <person name="Goeker M."/>
        </authorList>
    </citation>
    <scope>NUCLEOTIDE SEQUENCE [LARGE SCALE GENOMIC DNA]</scope>
    <source>
        <strain evidence="3 4">DSM 14914</strain>
    </source>
</reference>
<dbReference type="GO" id="GO:0003677">
    <property type="term" value="F:DNA binding"/>
    <property type="evidence" value="ECO:0007669"/>
    <property type="project" value="UniProtKB-KW"/>
</dbReference>
<dbReference type="InterPro" id="IPR039422">
    <property type="entry name" value="MarR/SlyA-like"/>
</dbReference>